<dbReference type="RefSeq" id="WP_184658891.1">
    <property type="nucleotide sequence ID" value="NZ_CP031518.1"/>
</dbReference>
<protein>
    <recommendedName>
        <fullName evidence="4">DUF3575 domain-containing protein</fullName>
    </recommendedName>
</protein>
<evidence type="ECO:0000313" key="2">
    <source>
        <dbReference type="EMBL" id="MBB5226015.1"/>
    </source>
</evidence>
<organism evidence="2 3">
    <name type="scientific">Treponema ruminis</name>
    <dbReference type="NCBI Taxonomy" id="744515"/>
    <lineage>
        <taxon>Bacteria</taxon>
        <taxon>Pseudomonadati</taxon>
        <taxon>Spirochaetota</taxon>
        <taxon>Spirochaetia</taxon>
        <taxon>Spirochaetales</taxon>
        <taxon>Treponemataceae</taxon>
        <taxon>Treponema</taxon>
    </lineage>
</organism>
<dbReference type="AlphaFoldDB" id="A0A7W8G930"/>
<evidence type="ECO:0000256" key="1">
    <source>
        <dbReference type="SAM" id="SignalP"/>
    </source>
</evidence>
<proteinExistence type="predicted"/>
<feature type="signal peptide" evidence="1">
    <location>
        <begin position="1"/>
        <end position="22"/>
    </location>
</feature>
<reference evidence="2 3" key="1">
    <citation type="submission" date="2020-08" db="EMBL/GenBank/DDBJ databases">
        <title>Genomic Encyclopedia of Type Strains, Phase IV (KMG-IV): sequencing the most valuable type-strain genomes for metagenomic binning, comparative biology and taxonomic classification.</title>
        <authorList>
            <person name="Goeker M."/>
        </authorList>
    </citation>
    <scope>NUCLEOTIDE SEQUENCE [LARGE SCALE GENOMIC DNA]</scope>
    <source>
        <strain evidence="2 3">DSM 103462</strain>
    </source>
</reference>
<dbReference type="EMBL" id="JACHFQ010000004">
    <property type="protein sequence ID" value="MBB5226015.1"/>
    <property type="molecule type" value="Genomic_DNA"/>
</dbReference>
<evidence type="ECO:0000313" key="3">
    <source>
        <dbReference type="Proteomes" id="UP000518887"/>
    </source>
</evidence>
<keyword evidence="1" id="KW-0732">Signal</keyword>
<dbReference type="Proteomes" id="UP000518887">
    <property type="component" value="Unassembled WGS sequence"/>
</dbReference>
<gene>
    <name evidence="2" type="ORF">HNP76_001383</name>
</gene>
<name>A0A7W8G930_9SPIR</name>
<feature type="chain" id="PRO_5031497204" description="DUF3575 domain-containing protein" evidence="1">
    <location>
        <begin position="23"/>
        <end position="229"/>
    </location>
</feature>
<accession>A0A7W8G930</accession>
<comment type="caution">
    <text evidence="2">The sequence shown here is derived from an EMBL/GenBank/DDBJ whole genome shotgun (WGS) entry which is preliminary data.</text>
</comment>
<evidence type="ECO:0008006" key="4">
    <source>
        <dbReference type="Google" id="ProtNLM"/>
    </source>
</evidence>
<sequence>MNKLIKKLFPIFILLSGTFAFAQEISEDSAAEKSTPSFGQNLASLTSHRFIEIRGAMPFFPMLTTHGVVQSFVVGFADVFGSAFAVDGNYDSTLPKFATDLNLTIFPPISNQRWGFMLGAALDSWEGSRKQSDGRIKDETISMNFYYIGAHADYGHFVFSDIGTRISLYGEICIGWLNYVDDEDKKLNFCFDVCPFGIQFCPEKHIGIYFEIPHFGGRPFFQTGISLGL</sequence>
<keyword evidence="3" id="KW-1185">Reference proteome</keyword>